<protein>
    <submittedName>
        <fullName evidence="1">DUF1795 domain-containing protein</fullName>
    </submittedName>
    <submittedName>
        <fullName evidence="2">Uncharacterized conserved protein</fullName>
    </submittedName>
</protein>
<evidence type="ECO:0000313" key="2">
    <source>
        <dbReference type="EMBL" id="SPZ16400.1"/>
    </source>
</evidence>
<dbReference type="Gene3D" id="3.40.1000.10">
    <property type="entry name" value="Mog1/PsbP, alpha/beta/alpha sandwich"/>
    <property type="match status" value="1"/>
</dbReference>
<gene>
    <name evidence="1" type="ORF">IRZ65_11685</name>
    <name evidence="2" type="ORF">NCTC11842_05432</name>
</gene>
<organism evidence="2 3">
    <name type="scientific">Pseudomonas luteola</name>
    <dbReference type="NCBI Taxonomy" id="47886"/>
    <lineage>
        <taxon>Bacteria</taxon>
        <taxon>Pseudomonadati</taxon>
        <taxon>Pseudomonadota</taxon>
        <taxon>Gammaproteobacteria</taxon>
        <taxon>Pseudomonadales</taxon>
        <taxon>Pseudomonadaceae</taxon>
        <taxon>Pseudomonas</taxon>
    </lineage>
</organism>
<proteinExistence type="predicted"/>
<keyword evidence="4" id="KW-1185">Reference proteome</keyword>
<dbReference type="Proteomes" id="UP000626180">
    <property type="component" value="Unassembled WGS sequence"/>
</dbReference>
<accession>A0A2X2FCA5</accession>
<reference evidence="2 3" key="1">
    <citation type="submission" date="2018-06" db="EMBL/GenBank/DDBJ databases">
        <authorList>
            <consortium name="Pathogen Informatics"/>
            <person name="Doyle S."/>
        </authorList>
    </citation>
    <scope>NUCLEOTIDE SEQUENCE [LARGE SCALE GENOMIC DNA]</scope>
    <source>
        <strain evidence="2 3">NCTC11842</strain>
    </source>
</reference>
<dbReference type="GeneID" id="300267869"/>
<reference evidence="1 4" key="2">
    <citation type="submission" date="2020-10" db="EMBL/GenBank/DDBJ databases">
        <title>Genome sequences of Pseudomonas isolates.</title>
        <authorList>
            <person name="Wessels L."/>
            <person name="Reich F."/>
            <person name="Hammerl J."/>
        </authorList>
    </citation>
    <scope>NUCLEOTIDE SEQUENCE [LARGE SCALE GENOMIC DNA]</scope>
    <source>
        <strain evidence="1 4">20-MO00624-0</strain>
    </source>
</reference>
<sequence length="143" mass="15996">MSYKINEGILKLPAGFQDRTINVFVPGDTAPFPFSLTVSRDTKPSDEALDDYIDRQVELIAAKLAKYKPLDRKLAQLSMNVPIQGIQIDSRYKASGKDVYQRQAAFPMAPERVLVFTASGQAPFTSEQDALWVELLSNFIPSR</sequence>
<dbReference type="EMBL" id="UAUF01000015">
    <property type="protein sequence ID" value="SPZ16400.1"/>
    <property type="molecule type" value="Genomic_DNA"/>
</dbReference>
<name>A0A2X2FCA5_PSELU</name>
<evidence type="ECO:0000313" key="4">
    <source>
        <dbReference type="Proteomes" id="UP000626180"/>
    </source>
</evidence>
<evidence type="ECO:0000313" key="1">
    <source>
        <dbReference type="EMBL" id="MBF8641344.1"/>
    </source>
</evidence>
<dbReference type="SUPFAM" id="SSF55724">
    <property type="entry name" value="Mog1p/PsbP-like"/>
    <property type="match status" value="1"/>
</dbReference>
<dbReference type="InterPro" id="IPR014894">
    <property type="entry name" value="DcrB/EagT6"/>
</dbReference>
<dbReference type="RefSeq" id="WP_010798997.1">
    <property type="nucleotide sequence ID" value="NZ_CP069263.1"/>
</dbReference>
<evidence type="ECO:0000313" key="3">
    <source>
        <dbReference type="Proteomes" id="UP000250443"/>
    </source>
</evidence>
<dbReference type="InterPro" id="IPR016123">
    <property type="entry name" value="Mog1/PsbP_a/b/a-sand"/>
</dbReference>
<dbReference type="AlphaFoldDB" id="A0A2X2FCA5"/>
<dbReference type="Pfam" id="PF08786">
    <property type="entry name" value="DcrB"/>
    <property type="match status" value="1"/>
</dbReference>
<dbReference type="Proteomes" id="UP000250443">
    <property type="component" value="Unassembled WGS sequence"/>
</dbReference>
<dbReference type="EMBL" id="JADMCD010000005">
    <property type="protein sequence ID" value="MBF8641344.1"/>
    <property type="molecule type" value="Genomic_DNA"/>
</dbReference>